<dbReference type="PRINTS" id="PR00081">
    <property type="entry name" value="GDHRDH"/>
</dbReference>
<dbReference type="SUPFAM" id="SSF51735">
    <property type="entry name" value="NAD(P)-binding Rossmann-fold domains"/>
    <property type="match status" value="1"/>
</dbReference>
<dbReference type="AlphaFoldDB" id="A0A381R5V0"/>
<dbReference type="EMBL" id="UINC01001707">
    <property type="protein sequence ID" value="SUZ87062.1"/>
    <property type="molecule type" value="Genomic_DNA"/>
</dbReference>
<comment type="similarity">
    <text evidence="1">Belongs to the short-chain dehydrogenases/reductases (SDR) family.</text>
</comment>
<proteinExistence type="inferred from homology"/>
<protein>
    <submittedName>
        <fullName evidence="3">Uncharacterized protein</fullName>
    </submittedName>
</protein>
<dbReference type="InterPro" id="IPR036291">
    <property type="entry name" value="NAD(P)-bd_dom_sf"/>
</dbReference>
<reference evidence="3" key="1">
    <citation type="submission" date="2018-05" db="EMBL/GenBank/DDBJ databases">
        <authorList>
            <person name="Lanie J.A."/>
            <person name="Ng W.-L."/>
            <person name="Kazmierczak K.M."/>
            <person name="Andrzejewski T.M."/>
            <person name="Davidsen T.M."/>
            <person name="Wayne K.J."/>
            <person name="Tettelin H."/>
            <person name="Glass J.I."/>
            <person name="Rusch D."/>
            <person name="Podicherti R."/>
            <person name="Tsui H.-C.T."/>
            <person name="Winkler M.E."/>
        </authorList>
    </citation>
    <scope>NUCLEOTIDE SEQUENCE</scope>
</reference>
<dbReference type="Pfam" id="PF13561">
    <property type="entry name" value="adh_short_C2"/>
    <property type="match status" value="1"/>
</dbReference>
<gene>
    <name evidence="3" type="ORF">METZ01_LOCUS39916</name>
</gene>
<dbReference type="InterPro" id="IPR002347">
    <property type="entry name" value="SDR_fam"/>
</dbReference>
<evidence type="ECO:0000256" key="2">
    <source>
        <dbReference type="ARBA" id="ARBA00023002"/>
    </source>
</evidence>
<name>A0A381R5V0_9ZZZZ</name>
<evidence type="ECO:0000313" key="3">
    <source>
        <dbReference type="EMBL" id="SUZ87062.1"/>
    </source>
</evidence>
<evidence type="ECO:0000256" key="1">
    <source>
        <dbReference type="ARBA" id="ARBA00006484"/>
    </source>
</evidence>
<accession>A0A381R5V0</accession>
<dbReference type="Gene3D" id="3.40.50.720">
    <property type="entry name" value="NAD(P)-binding Rossmann-like Domain"/>
    <property type="match status" value="1"/>
</dbReference>
<keyword evidence="2" id="KW-0560">Oxidoreductase</keyword>
<sequence>MEVNCTGVFLGMQAVADEMKKQQGGSIVNISSVAGLQGVGFQFSYSVSKWAVRGMTKSAAHELARHNIRVNSVHPGLIETAMLDQFPDNLQPRVESSVPMGRTAEATEVAELVLWLASQESSYCTGAEFVVDGGLSIA</sequence>
<dbReference type="PRINTS" id="PR00080">
    <property type="entry name" value="SDRFAMILY"/>
</dbReference>
<dbReference type="PROSITE" id="PS00061">
    <property type="entry name" value="ADH_SHORT"/>
    <property type="match status" value="1"/>
</dbReference>
<dbReference type="GO" id="GO:0016616">
    <property type="term" value="F:oxidoreductase activity, acting on the CH-OH group of donors, NAD or NADP as acceptor"/>
    <property type="evidence" value="ECO:0007669"/>
    <property type="project" value="TreeGrafter"/>
</dbReference>
<organism evidence="3">
    <name type="scientific">marine metagenome</name>
    <dbReference type="NCBI Taxonomy" id="408172"/>
    <lineage>
        <taxon>unclassified sequences</taxon>
        <taxon>metagenomes</taxon>
        <taxon>ecological metagenomes</taxon>
    </lineage>
</organism>
<dbReference type="PANTHER" id="PTHR42760:SF133">
    <property type="entry name" value="3-OXOACYL-[ACYL-CARRIER-PROTEIN] REDUCTASE"/>
    <property type="match status" value="1"/>
</dbReference>
<dbReference type="PANTHER" id="PTHR42760">
    <property type="entry name" value="SHORT-CHAIN DEHYDROGENASES/REDUCTASES FAMILY MEMBER"/>
    <property type="match status" value="1"/>
</dbReference>
<dbReference type="InterPro" id="IPR020904">
    <property type="entry name" value="Sc_DH/Rdtase_CS"/>
</dbReference>